<evidence type="ECO:0000313" key="2">
    <source>
        <dbReference type="Proteomes" id="UP001469553"/>
    </source>
</evidence>
<gene>
    <name evidence="1" type="ORF">AMECASPLE_036866</name>
</gene>
<protein>
    <submittedName>
        <fullName evidence="1">Uncharacterized protein</fullName>
    </submittedName>
</protein>
<sequence>MWVKSVPKTMTERSGQPDPAEAIRRTLSEQHHQIQTHDSSLRSLVEQQRQTNLQIEQFASLLQHTLNSITAPVIEGATAPPVTQQLSHSHDVTSTNTEKYSGGQEIIRVFSCNVRLFLTTPCCPSHMTMSRFPMFWGC</sequence>
<comment type="caution">
    <text evidence="1">The sequence shown here is derived from an EMBL/GenBank/DDBJ whole genome shotgun (WGS) entry which is preliminary data.</text>
</comment>
<reference evidence="1 2" key="1">
    <citation type="submission" date="2021-06" db="EMBL/GenBank/DDBJ databases">
        <authorList>
            <person name="Palmer J.M."/>
        </authorList>
    </citation>
    <scope>NUCLEOTIDE SEQUENCE [LARGE SCALE GENOMIC DNA]</scope>
    <source>
        <strain evidence="1 2">AS_MEX2019</strain>
        <tissue evidence="1">Muscle</tissue>
    </source>
</reference>
<keyword evidence="2" id="KW-1185">Reference proteome</keyword>
<dbReference type="Proteomes" id="UP001469553">
    <property type="component" value="Unassembled WGS sequence"/>
</dbReference>
<evidence type="ECO:0000313" key="1">
    <source>
        <dbReference type="EMBL" id="MEQ2289789.1"/>
    </source>
</evidence>
<name>A0ABV0Y829_9TELE</name>
<dbReference type="EMBL" id="JAHRIP010024811">
    <property type="protein sequence ID" value="MEQ2289789.1"/>
    <property type="molecule type" value="Genomic_DNA"/>
</dbReference>
<organism evidence="1 2">
    <name type="scientific">Ameca splendens</name>
    <dbReference type="NCBI Taxonomy" id="208324"/>
    <lineage>
        <taxon>Eukaryota</taxon>
        <taxon>Metazoa</taxon>
        <taxon>Chordata</taxon>
        <taxon>Craniata</taxon>
        <taxon>Vertebrata</taxon>
        <taxon>Euteleostomi</taxon>
        <taxon>Actinopterygii</taxon>
        <taxon>Neopterygii</taxon>
        <taxon>Teleostei</taxon>
        <taxon>Neoteleostei</taxon>
        <taxon>Acanthomorphata</taxon>
        <taxon>Ovalentaria</taxon>
        <taxon>Atherinomorphae</taxon>
        <taxon>Cyprinodontiformes</taxon>
        <taxon>Goodeidae</taxon>
        <taxon>Ameca</taxon>
    </lineage>
</organism>
<accession>A0ABV0Y829</accession>
<proteinExistence type="predicted"/>